<keyword evidence="3" id="KW-0378">Hydrolase</keyword>
<dbReference type="CDD" id="cd03442">
    <property type="entry name" value="BFIT_BACH"/>
    <property type="match status" value="1"/>
</dbReference>
<sequence length="179" mass="20359">MEVTMKLDQEIDQNWKQLLEAKFLMVARNPATKSAAVINKLIPEGPEEEALFKLGEDTKAQRMLESQKTLLKTPPDENERLLIHNLFLGTLDPKASTFKVPVKPECSVWMEDTLLKNLVICMPEQRNLYNKIFGGFLMRKAFELAYANACLHCKGRAKVLVVDDIAFKKSVEVGSFLFL</sequence>
<gene>
    <name evidence="6" type="ORF">DPMN_133188</name>
</gene>
<comment type="similarity">
    <text evidence="1">Belongs to the acyl coenzyme A hydrolase family.</text>
</comment>
<dbReference type="SUPFAM" id="SSF54637">
    <property type="entry name" value="Thioesterase/thiol ester dehydrase-isomerase"/>
    <property type="match status" value="1"/>
</dbReference>
<evidence type="ECO:0000256" key="4">
    <source>
        <dbReference type="ARBA" id="ARBA00022946"/>
    </source>
</evidence>
<accession>A0A9D4FXG8</accession>
<reference evidence="6" key="1">
    <citation type="journal article" date="2019" name="bioRxiv">
        <title>The Genome of the Zebra Mussel, Dreissena polymorpha: A Resource for Invasive Species Research.</title>
        <authorList>
            <person name="McCartney M.A."/>
            <person name="Auch B."/>
            <person name="Kono T."/>
            <person name="Mallez S."/>
            <person name="Zhang Y."/>
            <person name="Obille A."/>
            <person name="Becker A."/>
            <person name="Abrahante J.E."/>
            <person name="Garbe J."/>
            <person name="Badalamenti J.P."/>
            <person name="Herman A."/>
            <person name="Mangelson H."/>
            <person name="Liachko I."/>
            <person name="Sullivan S."/>
            <person name="Sone E.D."/>
            <person name="Koren S."/>
            <person name="Silverstein K.A.T."/>
            <person name="Beckman K.B."/>
            <person name="Gohl D.M."/>
        </authorList>
    </citation>
    <scope>NUCLEOTIDE SEQUENCE</scope>
    <source>
        <strain evidence="6">Duluth1</strain>
        <tissue evidence="6">Whole animal</tissue>
    </source>
</reference>
<reference evidence="6" key="2">
    <citation type="submission" date="2020-11" db="EMBL/GenBank/DDBJ databases">
        <authorList>
            <person name="McCartney M.A."/>
            <person name="Auch B."/>
            <person name="Kono T."/>
            <person name="Mallez S."/>
            <person name="Becker A."/>
            <person name="Gohl D.M."/>
            <person name="Silverstein K.A.T."/>
            <person name="Koren S."/>
            <person name="Bechman K.B."/>
            <person name="Herman A."/>
            <person name="Abrahante J.E."/>
            <person name="Garbe J."/>
        </authorList>
    </citation>
    <scope>NUCLEOTIDE SEQUENCE</scope>
    <source>
        <strain evidence="6">Duluth1</strain>
        <tissue evidence="6">Whole animal</tissue>
    </source>
</reference>
<keyword evidence="2" id="KW-0677">Repeat</keyword>
<comment type="caution">
    <text evidence="6">The sequence shown here is derived from an EMBL/GenBank/DDBJ whole genome shotgun (WGS) entry which is preliminary data.</text>
</comment>
<proteinExistence type="inferred from homology"/>
<dbReference type="Proteomes" id="UP000828390">
    <property type="component" value="Unassembled WGS sequence"/>
</dbReference>
<dbReference type="InterPro" id="IPR033120">
    <property type="entry name" value="HOTDOG_ACOT"/>
</dbReference>
<evidence type="ECO:0000256" key="3">
    <source>
        <dbReference type="ARBA" id="ARBA00022801"/>
    </source>
</evidence>
<dbReference type="GO" id="GO:0006637">
    <property type="term" value="P:acyl-CoA metabolic process"/>
    <property type="evidence" value="ECO:0007669"/>
    <property type="project" value="TreeGrafter"/>
</dbReference>
<dbReference type="InterPro" id="IPR029069">
    <property type="entry name" value="HotDog_dom_sf"/>
</dbReference>
<evidence type="ECO:0000256" key="1">
    <source>
        <dbReference type="ARBA" id="ARBA00010458"/>
    </source>
</evidence>
<organism evidence="6 7">
    <name type="scientific">Dreissena polymorpha</name>
    <name type="common">Zebra mussel</name>
    <name type="synonym">Mytilus polymorpha</name>
    <dbReference type="NCBI Taxonomy" id="45954"/>
    <lineage>
        <taxon>Eukaryota</taxon>
        <taxon>Metazoa</taxon>
        <taxon>Spiralia</taxon>
        <taxon>Lophotrochozoa</taxon>
        <taxon>Mollusca</taxon>
        <taxon>Bivalvia</taxon>
        <taxon>Autobranchia</taxon>
        <taxon>Heteroconchia</taxon>
        <taxon>Euheterodonta</taxon>
        <taxon>Imparidentia</taxon>
        <taxon>Neoheterodontei</taxon>
        <taxon>Myida</taxon>
        <taxon>Dreissenoidea</taxon>
        <taxon>Dreissenidae</taxon>
        <taxon>Dreissena</taxon>
    </lineage>
</organism>
<protein>
    <recommendedName>
        <fullName evidence="5">HotDog ACOT-type domain-containing protein</fullName>
    </recommendedName>
</protein>
<dbReference type="GO" id="GO:0047617">
    <property type="term" value="F:fatty acyl-CoA hydrolase activity"/>
    <property type="evidence" value="ECO:0007669"/>
    <property type="project" value="TreeGrafter"/>
</dbReference>
<dbReference type="GO" id="GO:0005739">
    <property type="term" value="C:mitochondrion"/>
    <property type="evidence" value="ECO:0007669"/>
    <property type="project" value="TreeGrafter"/>
</dbReference>
<keyword evidence="4" id="KW-0809">Transit peptide</keyword>
<feature type="domain" description="HotDog ACOT-type" evidence="5">
    <location>
        <begin position="111"/>
        <end position="179"/>
    </location>
</feature>
<dbReference type="PROSITE" id="PS51770">
    <property type="entry name" value="HOTDOG_ACOT"/>
    <property type="match status" value="1"/>
</dbReference>
<evidence type="ECO:0000259" key="5">
    <source>
        <dbReference type="PROSITE" id="PS51770"/>
    </source>
</evidence>
<dbReference type="PANTHER" id="PTHR12655:SF0">
    <property type="entry name" value="ACYL-COENZYME A THIOESTERASE 9, MITOCHONDRIAL"/>
    <property type="match status" value="1"/>
</dbReference>
<evidence type="ECO:0000313" key="7">
    <source>
        <dbReference type="Proteomes" id="UP000828390"/>
    </source>
</evidence>
<dbReference type="AlphaFoldDB" id="A0A9D4FXG8"/>
<name>A0A9D4FXG8_DREPO</name>
<dbReference type="EMBL" id="JAIWYP010000006">
    <property type="protein sequence ID" value="KAH3804896.1"/>
    <property type="molecule type" value="Genomic_DNA"/>
</dbReference>
<evidence type="ECO:0000313" key="6">
    <source>
        <dbReference type="EMBL" id="KAH3804896.1"/>
    </source>
</evidence>
<evidence type="ECO:0000256" key="2">
    <source>
        <dbReference type="ARBA" id="ARBA00022737"/>
    </source>
</evidence>
<dbReference type="Gene3D" id="3.10.129.10">
    <property type="entry name" value="Hotdog Thioesterase"/>
    <property type="match status" value="2"/>
</dbReference>
<dbReference type="PANTHER" id="PTHR12655">
    <property type="entry name" value="ACYL-COA THIOESTERASE"/>
    <property type="match status" value="1"/>
</dbReference>
<keyword evidence="7" id="KW-1185">Reference proteome</keyword>